<keyword evidence="11" id="KW-0378">Hydrolase</keyword>
<dbReference type="PANTHER" id="PTHR11845:SF13">
    <property type="entry name" value="5'-DEOXYNUCLEOTIDASE HDDC2"/>
    <property type="match status" value="1"/>
</dbReference>
<dbReference type="GO" id="GO:0005737">
    <property type="term" value="C:cytoplasm"/>
    <property type="evidence" value="ECO:0007669"/>
    <property type="project" value="TreeGrafter"/>
</dbReference>
<evidence type="ECO:0000256" key="1">
    <source>
        <dbReference type="ARBA" id="ARBA00001638"/>
    </source>
</evidence>
<comment type="subunit">
    <text evidence="7">Homodimer.</text>
</comment>
<dbReference type="EC" id="3.1.3.89" evidence="8"/>
<dbReference type="InterPro" id="IPR006674">
    <property type="entry name" value="HD_domain"/>
</dbReference>
<evidence type="ECO:0000256" key="10">
    <source>
        <dbReference type="ARBA" id="ARBA00022723"/>
    </source>
</evidence>
<keyword evidence="10" id="KW-0479">Metal-binding</keyword>
<evidence type="ECO:0000256" key="7">
    <source>
        <dbReference type="ARBA" id="ARBA00011738"/>
    </source>
</evidence>
<comment type="cofactor">
    <cofactor evidence="2">
        <name>Mn(2+)</name>
        <dbReference type="ChEBI" id="CHEBI:29035"/>
    </cofactor>
</comment>
<sequence length="209" mass="24417">MSDTAANYLTFLGEMGKLKHIKRTGWVLRNVNDPETISGHMYRMAVMTFLLEDNNELNRTRCMELALLHDMAECIVGDLTPYCGVSKEEKHRREDEAMKTLKSLCHKQGERMYTLFQEYESQQTPEARFVKELDIIDMLAQAFEYEKSQHVDLSEFFDNNKYTFKFPLTKSLHEELISQRNQMSNHETSFKTNVTIKETNGTTNDGFQC</sequence>
<comment type="catalytic activity">
    <reaction evidence="1">
        <text>a 2'-deoxyribonucleoside 5'-phosphate + H2O = a 2'-deoxyribonucleoside + phosphate</text>
        <dbReference type="Rhea" id="RHEA:36167"/>
        <dbReference type="ChEBI" id="CHEBI:15377"/>
        <dbReference type="ChEBI" id="CHEBI:18274"/>
        <dbReference type="ChEBI" id="CHEBI:43474"/>
        <dbReference type="ChEBI" id="CHEBI:65317"/>
        <dbReference type="EC" id="3.1.3.89"/>
    </reaction>
</comment>
<dbReference type="SUPFAM" id="SSF109604">
    <property type="entry name" value="HD-domain/PDEase-like"/>
    <property type="match status" value="1"/>
</dbReference>
<comment type="similarity">
    <text evidence="6">Belongs to the HDDC2 family.</text>
</comment>
<feature type="domain" description="HD/PDEase" evidence="14">
    <location>
        <begin position="33"/>
        <end position="148"/>
    </location>
</feature>
<name>A0A8D8SCL9_9HEMI</name>
<evidence type="ECO:0000256" key="8">
    <source>
        <dbReference type="ARBA" id="ARBA00012964"/>
    </source>
</evidence>
<dbReference type="InterPro" id="IPR039356">
    <property type="entry name" value="YfbR/HDDC2"/>
</dbReference>
<dbReference type="PANTHER" id="PTHR11845">
    <property type="entry name" value="5'-DEOXYNUCLEOTIDASE HDDC2"/>
    <property type="match status" value="1"/>
</dbReference>
<evidence type="ECO:0000256" key="2">
    <source>
        <dbReference type="ARBA" id="ARBA00001936"/>
    </source>
</evidence>
<evidence type="ECO:0000256" key="13">
    <source>
        <dbReference type="ARBA" id="ARBA00032735"/>
    </source>
</evidence>
<dbReference type="GO" id="GO:0009159">
    <property type="term" value="P:deoxyribonucleoside monophosphate catabolic process"/>
    <property type="evidence" value="ECO:0007669"/>
    <property type="project" value="UniProtKB-ARBA"/>
</dbReference>
<evidence type="ECO:0000256" key="4">
    <source>
        <dbReference type="ARBA" id="ARBA00001946"/>
    </source>
</evidence>
<evidence type="ECO:0000256" key="12">
    <source>
        <dbReference type="ARBA" id="ARBA00022842"/>
    </source>
</evidence>
<evidence type="ECO:0000256" key="9">
    <source>
        <dbReference type="ARBA" id="ARBA00015933"/>
    </source>
</evidence>
<reference evidence="15" key="1">
    <citation type="submission" date="2021-05" db="EMBL/GenBank/DDBJ databases">
        <authorList>
            <person name="Alioto T."/>
            <person name="Alioto T."/>
            <person name="Gomez Garrido J."/>
        </authorList>
    </citation>
    <scope>NUCLEOTIDE SEQUENCE</scope>
</reference>
<evidence type="ECO:0000256" key="3">
    <source>
        <dbReference type="ARBA" id="ARBA00001941"/>
    </source>
</evidence>
<dbReference type="GO" id="GO:0002953">
    <property type="term" value="F:5'-deoxynucleotidase activity"/>
    <property type="evidence" value="ECO:0007669"/>
    <property type="project" value="UniProtKB-EC"/>
</dbReference>
<evidence type="ECO:0000313" key="15">
    <source>
        <dbReference type="EMBL" id="CAG6663912.1"/>
    </source>
</evidence>
<evidence type="ECO:0000259" key="14">
    <source>
        <dbReference type="SMART" id="SM00471"/>
    </source>
</evidence>
<dbReference type="SMART" id="SM00471">
    <property type="entry name" value="HDc"/>
    <property type="match status" value="1"/>
</dbReference>
<dbReference type="Gene3D" id="1.10.3210.10">
    <property type="entry name" value="Hypothetical protein af1432"/>
    <property type="match status" value="1"/>
</dbReference>
<evidence type="ECO:0000256" key="11">
    <source>
        <dbReference type="ARBA" id="ARBA00022801"/>
    </source>
</evidence>
<evidence type="ECO:0000256" key="5">
    <source>
        <dbReference type="ARBA" id="ARBA00004074"/>
    </source>
</evidence>
<organism evidence="15">
    <name type="scientific">Cacopsylla melanoneura</name>
    <dbReference type="NCBI Taxonomy" id="428564"/>
    <lineage>
        <taxon>Eukaryota</taxon>
        <taxon>Metazoa</taxon>
        <taxon>Ecdysozoa</taxon>
        <taxon>Arthropoda</taxon>
        <taxon>Hexapoda</taxon>
        <taxon>Insecta</taxon>
        <taxon>Pterygota</taxon>
        <taxon>Neoptera</taxon>
        <taxon>Paraneoptera</taxon>
        <taxon>Hemiptera</taxon>
        <taxon>Sternorrhyncha</taxon>
        <taxon>Psylloidea</taxon>
        <taxon>Psyllidae</taxon>
        <taxon>Psyllinae</taxon>
        <taxon>Cacopsylla</taxon>
    </lineage>
</organism>
<comment type="function">
    <text evidence="5">Catalyzes the dephosphorylation of the nucleoside 5'-monophosphates deoxyadenosine monophosphate (dAMP), deoxycytidine monophosphate (dCMP), deoxyguanosine monophosphate (dGMP) and deoxythymidine monophosphate (dTMP).</text>
</comment>
<proteinExistence type="inferred from homology"/>
<dbReference type="InterPro" id="IPR003607">
    <property type="entry name" value="HD/PDEase_dom"/>
</dbReference>
<dbReference type="GO" id="GO:0046872">
    <property type="term" value="F:metal ion binding"/>
    <property type="evidence" value="ECO:0007669"/>
    <property type="project" value="UniProtKB-KW"/>
</dbReference>
<dbReference type="AlphaFoldDB" id="A0A8D8SCL9"/>
<keyword evidence="12" id="KW-0460">Magnesium</keyword>
<comment type="cofactor">
    <cofactor evidence="4">
        <name>Mg(2+)</name>
        <dbReference type="ChEBI" id="CHEBI:18420"/>
    </cofactor>
</comment>
<accession>A0A8D8SCL9</accession>
<dbReference type="CDD" id="cd00077">
    <property type="entry name" value="HDc"/>
    <property type="match status" value="1"/>
</dbReference>
<dbReference type="EMBL" id="HBUF01206237">
    <property type="protein sequence ID" value="CAG6663916.1"/>
    <property type="molecule type" value="Transcribed_RNA"/>
</dbReference>
<evidence type="ECO:0000256" key="6">
    <source>
        <dbReference type="ARBA" id="ARBA00009999"/>
    </source>
</evidence>
<comment type="cofactor">
    <cofactor evidence="3">
        <name>Co(2+)</name>
        <dbReference type="ChEBI" id="CHEBI:48828"/>
    </cofactor>
</comment>
<dbReference type="EMBL" id="HBUF01206236">
    <property type="protein sequence ID" value="CAG6663912.1"/>
    <property type="molecule type" value="Transcribed_RNA"/>
</dbReference>
<dbReference type="FunFam" id="1.10.3210.10:FF:000011">
    <property type="entry name" value="HD domain-containing protein 2"/>
    <property type="match status" value="1"/>
</dbReference>
<protein>
    <recommendedName>
        <fullName evidence="9">5'-deoxynucleotidase HDDC2</fullName>
        <ecNumber evidence="8">3.1.3.89</ecNumber>
    </recommendedName>
    <alternativeName>
        <fullName evidence="13">HD domain-containing protein 2</fullName>
    </alternativeName>
</protein>
<dbReference type="EMBL" id="HBUF01206235">
    <property type="protein sequence ID" value="CAG6663908.1"/>
    <property type="molecule type" value="Transcribed_RNA"/>
</dbReference>
<dbReference type="Pfam" id="PF13023">
    <property type="entry name" value="HD_3"/>
    <property type="match status" value="1"/>
</dbReference>